<gene>
    <name evidence="10" type="ordered locus">Acid_7177</name>
</gene>
<dbReference type="GO" id="GO:0022857">
    <property type="term" value="F:transmembrane transporter activity"/>
    <property type="evidence" value="ECO:0007669"/>
    <property type="project" value="TreeGrafter"/>
</dbReference>
<dbReference type="NCBIfam" id="TIGR03434">
    <property type="entry name" value="ADOP"/>
    <property type="match status" value="1"/>
</dbReference>
<evidence type="ECO:0000259" key="9">
    <source>
        <dbReference type="Pfam" id="PF12704"/>
    </source>
</evidence>
<dbReference type="PANTHER" id="PTHR30572">
    <property type="entry name" value="MEMBRANE COMPONENT OF TRANSPORTER-RELATED"/>
    <property type="match status" value="1"/>
</dbReference>
<feature type="transmembrane region" description="Helical" evidence="7">
    <location>
        <begin position="778"/>
        <end position="798"/>
    </location>
</feature>
<proteinExistence type="inferred from homology"/>
<keyword evidence="2" id="KW-1003">Cell membrane</keyword>
<feature type="domain" description="ABC3 transporter permease C-terminal" evidence="8">
    <location>
        <begin position="695"/>
        <end position="808"/>
    </location>
</feature>
<keyword evidence="5 7" id="KW-0472">Membrane</keyword>
<dbReference type="Pfam" id="PF02687">
    <property type="entry name" value="FtsX"/>
    <property type="match status" value="2"/>
</dbReference>
<feature type="domain" description="MacB-like periplasmic core" evidence="9">
    <location>
        <begin position="489"/>
        <end position="656"/>
    </location>
</feature>
<feature type="transmembrane region" description="Helical" evidence="7">
    <location>
        <begin position="753"/>
        <end position="772"/>
    </location>
</feature>
<dbReference type="EMBL" id="CP000473">
    <property type="protein sequence ID" value="ABJ88088.1"/>
    <property type="molecule type" value="Genomic_DNA"/>
</dbReference>
<feature type="domain" description="ABC3 transporter permease C-terminal" evidence="8">
    <location>
        <begin position="287"/>
        <end position="402"/>
    </location>
</feature>
<evidence type="ECO:0000259" key="8">
    <source>
        <dbReference type="Pfam" id="PF02687"/>
    </source>
</evidence>
<dbReference type="HOGENOM" id="CLU_009433_1_0_0"/>
<dbReference type="AlphaFoldDB" id="Q01QI2"/>
<comment type="subcellular location">
    <subcellularLocation>
        <location evidence="1">Cell membrane</location>
        <topology evidence="1">Multi-pass membrane protein</topology>
    </subcellularLocation>
</comment>
<evidence type="ECO:0000256" key="3">
    <source>
        <dbReference type="ARBA" id="ARBA00022692"/>
    </source>
</evidence>
<keyword evidence="4 7" id="KW-1133">Transmembrane helix</keyword>
<feature type="transmembrane region" description="Helical" evidence="7">
    <location>
        <begin position="279"/>
        <end position="299"/>
    </location>
</feature>
<dbReference type="InterPro" id="IPR050250">
    <property type="entry name" value="Macrolide_Exporter_MacB"/>
</dbReference>
<reference evidence="10" key="1">
    <citation type="submission" date="2006-10" db="EMBL/GenBank/DDBJ databases">
        <title>Complete sequence of Solibacter usitatus Ellin6076.</title>
        <authorList>
            <consortium name="US DOE Joint Genome Institute"/>
            <person name="Copeland A."/>
            <person name="Lucas S."/>
            <person name="Lapidus A."/>
            <person name="Barry K."/>
            <person name="Detter J.C."/>
            <person name="Glavina del Rio T."/>
            <person name="Hammon N."/>
            <person name="Israni S."/>
            <person name="Dalin E."/>
            <person name="Tice H."/>
            <person name="Pitluck S."/>
            <person name="Thompson L.S."/>
            <person name="Brettin T."/>
            <person name="Bruce D."/>
            <person name="Han C."/>
            <person name="Tapia R."/>
            <person name="Gilna P."/>
            <person name="Schmutz J."/>
            <person name="Larimer F."/>
            <person name="Land M."/>
            <person name="Hauser L."/>
            <person name="Kyrpides N."/>
            <person name="Mikhailova N."/>
            <person name="Janssen P.H."/>
            <person name="Kuske C.R."/>
            <person name="Richardson P."/>
        </authorList>
    </citation>
    <scope>NUCLEOTIDE SEQUENCE</scope>
    <source>
        <strain evidence="10">Ellin6076</strain>
    </source>
</reference>
<evidence type="ECO:0000256" key="2">
    <source>
        <dbReference type="ARBA" id="ARBA00022475"/>
    </source>
</evidence>
<evidence type="ECO:0008006" key="11">
    <source>
        <dbReference type="Google" id="ProtNLM"/>
    </source>
</evidence>
<sequence length="815" mass="87808">MRLLIQDFRYALRVLAKSPYLTLVIVLSLAIGIGANTAVFSVANALLLKPLPYPQPDRLALLWLRSPGIGIPEDWPSPGQFFDIRQQNHCFDEMSLSIGQSMNLIGTAQPQRIEIVRSSSSLMQMLGARPLFGRLLVPEDDLAGRQPVALLTHELWQRLFSADPQVVGRSINLNGNQFTVVGVLRPEFLLNHEVMPTVAGIEKAELLLSLALPTNAQQDRGSENFNIMARLKPGISPRQAQADIDLIAARIRQADKRDQTFTISVVPLQEQVVGNVKRAVLVLLGSVALVLLIACANVANLLLSRATGRQKEIAIRTALGAGGSRLVRQLLTESVVLGMAGGLAGIAIAVVSLYVLRTINPGNIPRLEAITLDGGVLAFTFAISLLTGLIFGLAPALRAVNVDLNSALKAGGRASQGAGGFTVSRHRLRGLLVTCELALSLVLLIGAGLLVRSFMRLQNVPPGFNPDHVLSARISFAGPKYRDDKLVGRTFKDLTTRLAAIPGVKSAGAVSSLPFTSSVGWGGLQIEGYVPPPNEPELQVDRRAATTDYFRTMEIPLLKGRFFTDQDTPDAPPAAIIDDKMAQRFWPHESPIGKRIRSGSRSPWMNIVGVVGTVKQYGLDQDLRMVVYNPHTQMQYNGMYLVVRAAVDPAALSGALMREAHAIDADVPVFEVRTMPDRIYRSLARQRFAMTMLAAFAAFAMLLGGVGIYGVMSYLVTQGTHDIGVRIALGAPRGSILKMVVRQGMAMAGTGIVAGLAGALVLTRVMASLLFGVSTTDALTFCGVAAFLATIALLASYVPAWRATRVDPLIALREE</sequence>
<organism evidence="10">
    <name type="scientific">Solibacter usitatus (strain Ellin6076)</name>
    <dbReference type="NCBI Taxonomy" id="234267"/>
    <lineage>
        <taxon>Bacteria</taxon>
        <taxon>Pseudomonadati</taxon>
        <taxon>Acidobacteriota</taxon>
        <taxon>Terriglobia</taxon>
        <taxon>Bryobacterales</taxon>
        <taxon>Solibacteraceae</taxon>
        <taxon>Candidatus Solibacter</taxon>
    </lineage>
</organism>
<dbReference type="Pfam" id="PF12704">
    <property type="entry name" value="MacB_PCD"/>
    <property type="match status" value="2"/>
</dbReference>
<name>Q01QI2_SOLUE</name>
<dbReference type="InterPro" id="IPR003838">
    <property type="entry name" value="ABC3_permease_C"/>
</dbReference>
<protein>
    <recommendedName>
        <fullName evidence="11">Permease</fullName>
    </recommendedName>
</protein>
<evidence type="ECO:0000256" key="1">
    <source>
        <dbReference type="ARBA" id="ARBA00004651"/>
    </source>
</evidence>
<dbReference type="PANTHER" id="PTHR30572:SF4">
    <property type="entry name" value="ABC TRANSPORTER PERMEASE YTRF"/>
    <property type="match status" value="1"/>
</dbReference>
<feature type="domain" description="MacB-like periplasmic core" evidence="9">
    <location>
        <begin position="22"/>
        <end position="245"/>
    </location>
</feature>
<accession>Q01QI2</accession>
<evidence type="ECO:0000313" key="10">
    <source>
        <dbReference type="EMBL" id="ABJ88088.1"/>
    </source>
</evidence>
<keyword evidence="3 7" id="KW-0812">Transmembrane</keyword>
<feature type="transmembrane region" description="Helical" evidence="7">
    <location>
        <begin position="376"/>
        <end position="397"/>
    </location>
</feature>
<evidence type="ECO:0000256" key="7">
    <source>
        <dbReference type="SAM" id="Phobius"/>
    </source>
</evidence>
<dbReference type="InterPro" id="IPR017800">
    <property type="entry name" value="ADOP"/>
</dbReference>
<evidence type="ECO:0000256" key="5">
    <source>
        <dbReference type="ARBA" id="ARBA00023136"/>
    </source>
</evidence>
<evidence type="ECO:0000256" key="4">
    <source>
        <dbReference type="ARBA" id="ARBA00022989"/>
    </source>
</evidence>
<feature type="transmembrane region" description="Helical" evidence="7">
    <location>
        <begin position="20"/>
        <end position="48"/>
    </location>
</feature>
<evidence type="ECO:0000256" key="6">
    <source>
        <dbReference type="ARBA" id="ARBA00038076"/>
    </source>
</evidence>
<dbReference type="GO" id="GO:0005886">
    <property type="term" value="C:plasma membrane"/>
    <property type="evidence" value="ECO:0007669"/>
    <property type="project" value="UniProtKB-SubCell"/>
</dbReference>
<dbReference type="KEGG" id="sus:Acid_7177"/>
<feature type="transmembrane region" description="Helical" evidence="7">
    <location>
        <begin position="688"/>
        <end position="711"/>
    </location>
</feature>
<dbReference type="InParanoid" id="Q01QI2"/>
<dbReference type="STRING" id="234267.Acid_7177"/>
<comment type="similarity">
    <text evidence="6">Belongs to the ABC-4 integral membrane protein family.</text>
</comment>
<feature type="transmembrane region" description="Helical" evidence="7">
    <location>
        <begin position="335"/>
        <end position="356"/>
    </location>
</feature>
<dbReference type="eggNOG" id="COG0577">
    <property type="taxonomic scope" value="Bacteria"/>
</dbReference>
<feature type="transmembrane region" description="Helical" evidence="7">
    <location>
        <begin position="431"/>
        <end position="451"/>
    </location>
</feature>
<dbReference type="InterPro" id="IPR025857">
    <property type="entry name" value="MacB_PCD"/>
</dbReference>